<proteinExistence type="predicted"/>
<accession>A0A238V8P5</accession>
<dbReference type="SMART" id="SM00752">
    <property type="entry name" value="HTTM"/>
    <property type="match status" value="1"/>
</dbReference>
<dbReference type="InterPro" id="IPR052964">
    <property type="entry name" value="Sporulation_signal_mat"/>
</dbReference>
<feature type="transmembrane region" description="Helical" evidence="6">
    <location>
        <begin position="96"/>
        <end position="115"/>
    </location>
</feature>
<sequence length="554" mass="60645">MSSQPSVPGEISSSLAGAATWLRVSIRERIRIDTRSLALFRLLAGLLIVADVLLRSRNLSFFYIDEGVVPRSLAIAAEPAAAYSVYMLVSTPQATAALFALTGLVGLALAVGYYTRVATIAAFLLVVSLDLRNPFVLSFADTLFATLLFWAIFLPLGERWSIDAAVADRPRRSSVAGIATALILAQMVTMYLVNGIHKTESPLWWSGEATVLIMGIDEITFLLGDSLRAFPEALQFGGLVWFGLLLASPLLLILRDRPRTLLVAAFAGVHLSLALTTRIGAFSYVCLAGLSLFVPVSTWRDVGRLRSRLSPNRTASADRSGRLTTARDHIVAIARLAPHPTHGLSSRLRVGLSARLPFVTPDRFTGRHALLVVIVCAGVVLGMAAAASAVGVIDEDSPGAELETGATALYEFQTDWSIFAPNPRTTDRYYVFPARTADGEVIDLRTGDELRADRPYDQLQRQHDTYRERFYMASLPDDGDDVPVADHLAEYLCETYGTADGDRLTDIDMYRVDEEITRETIDDPAGRERTERPLSMHSCTGEERSEPIVAPEEW</sequence>
<keyword evidence="4 6" id="KW-0472">Membrane</keyword>
<dbReference type="PANTHER" id="PTHR39535">
    <property type="entry name" value="SPORULATION-DELAYING PROTEIN SDPB"/>
    <property type="match status" value="1"/>
</dbReference>
<evidence type="ECO:0000256" key="1">
    <source>
        <dbReference type="ARBA" id="ARBA00004127"/>
    </source>
</evidence>
<dbReference type="RefSeq" id="WP_089383529.1">
    <property type="nucleotide sequence ID" value="NZ_FZNQ01000002.1"/>
</dbReference>
<keyword evidence="9" id="KW-1185">Reference proteome</keyword>
<feature type="domain" description="HTTM-like" evidence="7">
    <location>
        <begin position="29"/>
        <end position="298"/>
    </location>
</feature>
<keyword evidence="3 6" id="KW-1133">Transmembrane helix</keyword>
<dbReference type="PANTHER" id="PTHR39535:SF2">
    <property type="entry name" value="HTTM DOMAIN-CONTAINING PROTEIN"/>
    <property type="match status" value="1"/>
</dbReference>
<evidence type="ECO:0000256" key="2">
    <source>
        <dbReference type="ARBA" id="ARBA00022692"/>
    </source>
</evidence>
<feature type="transmembrane region" description="Helical" evidence="6">
    <location>
        <begin position="369"/>
        <end position="393"/>
    </location>
</feature>
<evidence type="ECO:0000256" key="5">
    <source>
        <dbReference type="SAM" id="MobiDB-lite"/>
    </source>
</evidence>
<name>A0A238V8P5_HALVU</name>
<organism evidence="8 9">
    <name type="scientific">Halorubrum vacuolatum</name>
    <name type="common">Natronobacterium vacuolatum</name>
    <dbReference type="NCBI Taxonomy" id="63740"/>
    <lineage>
        <taxon>Archaea</taxon>
        <taxon>Methanobacteriati</taxon>
        <taxon>Methanobacteriota</taxon>
        <taxon>Stenosarchaea group</taxon>
        <taxon>Halobacteria</taxon>
        <taxon>Halobacteriales</taxon>
        <taxon>Haloferacaceae</taxon>
        <taxon>Halorubrum</taxon>
    </lineage>
</organism>
<protein>
    <submittedName>
        <fullName evidence="8">Vitamin K-dependent gamma-carboxylase</fullName>
    </submittedName>
</protein>
<dbReference type="GO" id="GO:0012505">
    <property type="term" value="C:endomembrane system"/>
    <property type="evidence" value="ECO:0007669"/>
    <property type="project" value="UniProtKB-SubCell"/>
</dbReference>
<comment type="subcellular location">
    <subcellularLocation>
        <location evidence="1">Endomembrane system</location>
        <topology evidence="1">Multi-pass membrane protein</topology>
    </subcellularLocation>
</comment>
<evidence type="ECO:0000256" key="4">
    <source>
        <dbReference type="ARBA" id="ARBA00023136"/>
    </source>
</evidence>
<dbReference type="InterPro" id="IPR011020">
    <property type="entry name" value="HTTM-like"/>
</dbReference>
<feature type="transmembrane region" description="Helical" evidence="6">
    <location>
        <begin position="135"/>
        <end position="154"/>
    </location>
</feature>
<feature type="transmembrane region" description="Helical" evidence="6">
    <location>
        <begin position="37"/>
        <end position="56"/>
    </location>
</feature>
<evidence type="ECO:0000313" key="8">
    <source>
        <dbReference type="EMBL" id="SNR30474.1"/>
    </source>
</evidence>
<dbReference type="Proteomes" id="UP000198397">
    <property type="component" value="Unassembled WGS sequence"/>
</dbReference>
<feature type="transmembrane region" description="Helical" evidence="6">
    <location>
        <begin position="281"/>
        <end position="299"/>
    </location>
</feature>
<keyword evidence="2 6" id="KW-0812">Transmembrane</keyword>
<evidence type="ECO:0000256" key="6">
    <source>
        <dbReference type="SAM" id="Phobius"/>
    </source>
</evidence>
<dbReference type="OrthoDB" id="327281at2157"/>
<dbReference type="Pfam" id="PF05090">
    <property type="entry name" value="HTTM"/>
    <property type="match status" value="1"/>
</dbReference>
<feature type="compositionally biased region" description="Basic and acidic residues" evidence="5">
    <location>
        <begin position="520"/>
        <end position="546"/>
    </location>
</feature>
<dbReference type="AlphaFoldDB" id="A0A238V8P5"/>
<reference evidence="8 9" key="1">
    <citation type="submission" date="2017-06" db="EMBL/GenBank/DDBJ databases">
        <authorList>
            <person name="Kim H.J."/>
            <person name="Triplett B.A."/>
        </authorList>
    </citation>
    <scope>NUCLEOTIDE SEQUENCE [LARGE SCALE GENOMIC DNA]</scope>
    <source>
        <strain evidence="8 9">DSM 8800</strain>
    </source>
</reference>
<dbReference type="InterPro" id="IPR053934">
    <property type="entry name" value="HTTM_dom"/>
</dbReference>
<feature type="region of interest" description="Disordered" evidence="5">
    <location>
        <begin position="520"/>
        <end position="554"/>
    </location>
</feature>
<feature type="transmembrane region" description="Helical" evidence="6">
    <location>
        <begin position="233"/>
        <end position="253"/>
    </location>
</feature>
<evidence type="ECO:0000256" key="3">
    <source>
        <dbReference type="ARBA" id="ARBA00022989"/>
    </source>
</evidence>
<evidence type="ECO:0000259" key="7">
    <source>
        <dbReference type="SMART" id="SM00752"/>
    </source>
</evidence>
<evidence type="ECO:0000313" key="9">
    <source>
        <dbReference type="Proteomes" id="UP000198397"/>
    </source>
</evidence>
<feature type="transmembrane region" description="Helical" evidence="6">
    <location>
        <begin position="175"/>
        <end position="193"/>
    </location>
</feature>
<gene>
    <name evidence="8" type="ORF">SAMN06264855_10267</name>
</gene>
<dbReference type="EMBL" id="FZNQ01000002">
    <property type="protein sequence ID" value="SNR30474.1"/>
    <property type="molecule type" value="Genomic_DNA"/>
</dbReference>